<protein>
    <submittedName>
        <fullName evidence="1">Uncharacterized protein</fullName>
    </submittedName>
</protein>
<proteinExistence type="predicted"/>
<dbReference type="RefSeq" id="WP_160498530.1">
    <property type="nucleotide sequence ID" value="NZ_WUBI01000002.1"/>
</dbReference>
<reference evidence="1 2" key="1">
    <citation type="submission" date="2019-12" db="EMBL/GenBank/DDBJ databases">
        <title>Paenibacillus sp. nov., an endophytic bacterium isolated from the stem of Dendrobium.</title>
        <authorList>
            <person name="Zhao R."/>
        </authorList>
    </citation>
    <scope>NUCLEOTIDE SEQUENCE [LARGE SCALE GENOMIC DNA]</scope>
    <source>
        <strain evidence="1 2">HJL G12</strain>
    </source>
</reference>
<dbReference type="EMBL" id="WUBI01000002">
    <property type="protein sequence ID" value="MWV44921.1"/>
    <property type="molecule type" value="Genomic_DNA"/>
</dbReference>
<dbReference type="Proteomes" id="UP000460318">
    <property type="component" value="Unassembled WGS sequence"/>
</dbReference>
<dbReference type="AlphaFoldDB" id="A0A7X3IK53"/>
<name>A0A7X3IK53_9BACL</name>
<evidence type="ECO:0000313" key="1">
    <source>
        <dbReference type="EMBL" id="MWV44921.1"/>
    </source>
</evidence>
<organism evidence="1 2">
    <name type="scientific">Paenibacillus dendrobii</name>
    <dbReference type="NCBI Taxonomy" id="2691084"/>
    <lineage>
        <taxon>Bacteria</taxon>
        <taxon>Bacillati</taxon>
        <taxon>Bacillota</taxon>
        <taxon>Bacilli</taxon>
        <taxon>Bacillales</taxon>
        <taxon>Paenibacillaceae</taxon>
        <taxon>Paenibacillus</taxon>
    </lineage>
</organism>
<comment type="caution">
    <text evidence="1">The sequence shown here is derived from an EMBL/GenBank/DDBJ whole genome shotgun (WGS) entry which is preliminary data.</text>
</comment>
<sequence length="94" mass="10336">MENIKLGGRIIASNADGAEASLIIPVGKYNIMVVSDDNCGEGKGKIVRGFLFVYSDLPSNNVNEKVFGYQNVTADTETLFEAMQFCQRQLRKSV</sequence>
<evidence type="ECO:0000313" key="2">
    <source>
        <dbReference type="Proteomes" id="UP000460318"/>
    </source>
</evidence>
<keyword evidence="2" id="KW-1185">Reference proteome</keyword>
<accession>A0A7X3IK53</accession>
<gene>
    <name evidence="1" type="ORF">GRF59_14965</name>
</gene>